<organism evidence="1 2">
    <name type="scientific">Auriscalpium vulgare</name>
    <dbReference type="NCBI Taxonomy" id="40419"/>
    <lineage>
        <taxon>Eukaryota</taxon>
        <taxon>Fungi</taxon>
        <taxon>Dikarya</taxon>
        <taxon>Basidiomycota</taxon>
        <taxon>Agaricomycotina</taxon>
        <taxon>Agaricomycetes</taxon>
        <taxon>Russulales</taxon>
        <taxon>Auriscalpiaceae</taxon>
        <taxon>Auriscalpium</taxon>
    </lineage>
</organism>
<keyword evidence="2" id="KW-1185">Reference proteome</keyword>
<gene>
    <name evidence="1" type="ORF">FA95DRAFT_1576359</name>
</gene>
<reference evidence="1" key="1">
    <citation type="submission" date="2021-02" db="EMBL/GenBank/DDBJ databases">
        <authorList>
            <consortium name="DOE Joint Genome Institute"/>
            <person name="Ahrendt S."/>
            <person name="Looney B.P."/>
            <person name="Miyauchi S."/>
            <person name="Morin E."/>
            <person name="Drula E."/>
            <person name="Courty P.E."/>
            <person name="Chicoki N."/>
            <person name="Fauchery L."/>
            <person name="Kohler A."/>
            <person name="Kuo A."/>
            <person name="Labutti K."/>
            <person name="Pangilinan J."/>
            <person name="Lipzen A."/>
            <person name="Riley R."/>
            <person name="Andreopoulos W."/>
            <person name="He G."/>
            <person name="Johnson J."/>
            <person name="Barry K.W."/>
            <person name="Grigoriev I.V."/>
            <person name="Nagy L."/>
            <person name="Hibbett D."/>
            <person name="Henrissat B."/>
            <person name="Matheny P.B."/>
            <person name="Labbe J."/>
            <person name="Martin F."/>
        </authorList>
    </citation>
    <scope>NUCLEOTIDE SEQUENCE</scope>
    <source>
        <strain evidence="1">FP105234-sp</strain>
    </source>
</reference>
<proteinExistence type="predicted"/>
<protein>
    <submittedName>
        <fullName evidence="1">Uncharacterized protein</fullName>
    </submittedName>
</protein>
<reference evidence="1" key="2">
    <citation type="journal article" date="2022" name="New Phytol.">
        <title>Evolutionary transition to the ectomycorrhizal habit in the genomes of a hyperdiverse lineage of mushroom-forming fungi.</title>
        <authorList>
            <person name="Looney B."/>
            <person name="Miyauchi S."/>
            <person name="Morin E."/>
            <person name="Drula E."/>
            <person name="Courty P.E."/>
            <person name="Kohler A."/>
            <person name="Kuo A."/>
            <person name="LaButti K."/>
            <person name="Pangilinan J."/>
            <person name="Lipzen A."/>
            <person name="Riley R."/>
            <person name="Andreopoulos W."/>
            <person name="He G."/>
            <person name="Johnson J."/>
            <person name="Nolan M."/>
            <person name="Tritt A."/>
            <person name="Barry K.W."/>
            <person name="Grigoriev I.V."/>
            <person name="Nagy L.G."/>
            <person name="Hibbett D."/>
            <person name="Henrissat B."/>
            <person name="Matheny P.B."/>
            <person name="Labbe J."/>
            <person name="Martin F.M."/>
        </authorList>
    </citation>
    <scope>NUCLEOTIDE SEQUENCE</scope>
    <source>
        <strain evidence="1">FP105234-sp</strain>
    </source>
</reference>
<evidence type="ECO:0000313" key="1">
    <source>
        <dbReference type="EMBL" id="KAI0041426.1"/>
    </source>
</evidence>
<comment type="caution">
    <text evidence="1">The sequence shown here is derived from an EMBL/GenBank/DDBJ whole genome shotgun (WGS) entry which is preliminary data.</text>
</comment>
<accession>A0ACB8RB89</accession>
<sequence length="354" mass="38399">MHSLLGICRRRPSKWESCQSAQVSDFSTVVIISYRGSFSIHSMSQHLSDHSSRHYHGQQTHFEVPFAGSRRPFSPVRDSILNSSSAKIMRNVGNNTRTQSLGAGRNVGRGPDGGVVTDKPDVSTRIAHMPGYVSANISAPSQVQCASHVFPATQSTPADVYCTMPGSTPTQVWSTPSSAPIATRRSNDSIVPHWSTATTSGGSRPYPANWGFARAHDPRCTPVQGDVRSGTMAPLARGSAGPPRKQRFAYGRPVQFQPRPVQQRARGQDRANGGKDSPRDWMDVMKGNGSGRKLFKKFETPVWNGIQFSPPGAMTFLRDLSEKHAKATAARVLASFLGGKNKATVTAVDIVELM</sequence>
<evidence type="ECO:0000313" key="2">
    <source>
        <dbReference type="Proteomes" id="UP000814033"/>
    </source>
</evidence>
<dbReference type="Proteomes" id="UP000814033">
    <property type="component" value="Unassembled WGS sequence"/>
</dbReference>
<name>A0ACB8RB89_9AGAM</name>
<dbReference type="EMBL" id="MU276123">
    <property type="protein sequence ID" value="KAI0041426.1"/>
    <property type="molecule type" value="Genomic_DNA"/>
</dbReference>